<organism evidence="2 3">
    <name type="scientific">Tuber aestivum</name>
    <name type="common">summer truffle</name>
    <dbReference type="NCBI Taxonomy" id="59557"/>
    <lineage>
        <taxon>Eukaryota</taxon>
        <taxon>Fungi</taxon>
        <taxon>Dikarya</taxon>
        <taxon>Ascomycota</taxon>
        <taxon>Pezizomycotina</taxon>
        <taxon>Pezizomycetes</taxon>
        <taxon>Pezizales</taxon>
        <taxon>Tuberaceae</taxon>
        <taxon>Tuber</taxon>
    </lineage>
</organism>
<reference evidence="2" key="1">
    <citation type="submission" date="2015-10" db="EMBL/GenBank/DDBJ databases">
        <authorList>
            <person name="Regsiter A."/>
            <person name="william w."/>
        </authorList>
    </citation>
    <scope>NUCLEOTIDE SEQUENCE</scope>
    <source>
        <strain evidence="2">Montdore</strain>
    </source>
</reference>
<sequence length="316" mass="35081">MHPFSKPLSLIASRLRPCSHQVGTPLGSGRKMLQTKSMRSFSGGEKIRQYQGDTHDQQGRSKEDSDVQDKMTYIQYLGSYANLVQRYQDQLINQDNQGGQQKDPPESPITGDCARSASRTKISRIINIRGAIERTVRHAVCIKKLKEYRGMQCGLSELAHKPEFIRLLQAEAKARKLKPDEITTCAHNLYDELSKHVHGKEGAPITIRATDFPVNERAALAAFMTLLKRSEVSLKWKEVPAEEERGRTIGSLITATAQDNPKGACSLTGPNSGTCVTPACSIHEGQSSKSKTTMRISQPAGGFKRQWEKIRHGLKA</sequence>
<keyword evidence="3" id="KW-1185">Reference proteome</keyword>
<protein>
    <submittedName>
        <fullName evidence="2">Uncharacterized protein</fullName>
    </submittedName>
</protein>
<evidence type="ECO:0000313" key="3">
    <source>
        <dbReference type="Proteomes" id="UP001412239"/>
    </source>
</evidence>
<feature type="region of interest" description="Disordered" evidence="1">
    <location>
        <begin position="95"/>
        <end position="116"/>
    </location>
</feature>
<proteinExistence type="predicted"/>
<evidence type="ECO:0000313" key="2">
    <source>
        <dbReference type="EMBL" id="CUS12689.1"/>
    </source>
</evidence>
<dbReference type="EMBL" id="LN890987">
    <property type="protein sequence ID" value="CUS12689.1"/>
    <property type="molecule type" value="Genomic_DNA"/>
</dbReference>
<feature type="region of interest" description="Disordered" evidence="1">
    <location>
        <begin position="19"/>
        <end position="67"/>
    </location>
</feature>
<name>A0A292PYP9_9PEZI</name>
<dbReference type="AlphaFoldDB" id="A0A292PYP9"/>
<evidence type="ECO:0000256" key="1">
    <source>
        <dbReference type="SAM" id="MobiDB-lite"/>
    </source>
</evidence>
<dbReference type="Proteomes" id="UP001412239">
    <property type="component" value="Unassembled WGS sequence"/>
</dbReference>
<feature type="compositionally biased region" description="Basic and acidic residues" evidence="1">
    <location>
        <begin position="45"/>
        <end position="67"/>
    </location>
</feature>
<accession>A0A292PYP9</accession>
<gene>
    <name evidence="2" type="ORF">GSTUAT00003301001</name>
</gene>